<keyword evidence="5 7" id="KW-0472">Membrane</keyword>
<dbReference type="NCBIfam" id="TIGR04057">
    <property type="entry name" value="SusC_RagA_signa"/>
    <property type="match status" value="1"/>
</dbReference>
<dbReference type="PROSITE" id="PS52016">
    <property type="entry name" value="TONB_DEPENDENT_REC_3"/>
    <property type="match status" value="1"/>
</dbReference>
<dbReference type="InterPro" id="IPR036942">
    <property type="entry name" value="Beta-barrel_TonB_sf"/>
</dbReference>
<evidence type="ECO:0000256" key="6">
    <source>
        <dbReference type="ARBA" id="ARBA00023237"/>
    </source>
</evidence>
<dbReference type="SUPFAM" id="SSF49464">
    <property type="entry name" value="Carboxypeptidase regulatory domain-like"/>
    <property type="match status" value="1"/>
</dbReference>
<evidence type="ECO:0000313" key="9">
    <source>
        <dbReference type="EMBL" id="AZS31991.1"/>
    </source>
</evidence>
<dbReference type="NCBIfam" id="TIGR04056">
    <property type="entry name" value="OMP_RagA_SusC"/>
    <property type="match status" value="1"/>
</dbReference>
<dbReference type="Pfam" id="PF07715">
    <property type="entry name" value="Plug"/>
    <property type="match status" value="1"/>
</dbReference>
<keyword evidence="6 7" id="KW-0998">Cell outer membrane</keyword>
<name>A0A3Q9IX46_9BACT</name>
<dbReference type="Gene3D" id="2.40.170.20">
    <property type="entry name" value="TonB-dependent receptor, beta-barrel domain"/>
    <property type="match status" value="1"/>
</dbReference>
<evidence type="ECO:0000313" key="10">
    <source>
        <dbReference type="Proteomes" id="UP000270673"/>
    </source>
</evidence>
<protein>
    <submittedName>
        <fullName evidence="9">SusC/RagA family TonB-linked outer membrane protein</fullName>
    </submittedName>
</protein>
<dbReference type="AlphaFoldDB" id="A0A3Q9IX46"/>
<keyword evidence="4 7" id="KW-0812">Transmembrane</keyword>
<comment type="subcellular location">
    <subcellularLocation>
        <location evidence="1 7">Cell outer membrane</location>
        <topology evidence="1 7">Multi-pass membrane protein</topology>
    </subcellularLocation>
</comment>
<feature type="domain" description="TonB-dependent receptor plug" evidence="8">
    <location>
        <begin position="86"/>
        <end position="205"/>
    </location>
</feature>
<dbReference type="Gene3D" id="2.60.40.1120">
    <property type="entry name" value="Carboxypeptidase-like, regulatory domain"/>
    <property type="match status" value="1"/>
</dbReference>
<evidence type="ECO:0000256" key="4">
    <source>
        <dbReference type="ARBA" id="ARBA00022692"/>
    </source>
</evidence>
<accession>A0A3Q9IX46</accession>
<keyword evidence="10" id="KW-1185">Reference proteome</keyword>
<dbReference type="KEGG" id="buy:D8S85_10785"/>
<evidence type="ECO:0000256" key="3">
    <source>
        <dbReference type="ARBA" id="ARBA00022452"/>
    </source>
</evidence>
<proteinExistence type="inferred from homology"/>
<evidence type="ECO:0000256" key="2">
    <source>
        <dbReference type="ARBA" id="ARBA00022448"/>
    </source>
</evidence>
<dbReference type="OrthoDB" id="668629at2"/>
<keyword evidence="2 7" id="KW-0813">Transport</keyword>
<evidence type="ECO:0000256" key="1">
    <source>
        <dbReference type="ARBA" id="ARBA00004571"/>
    </source>
</evidence>
<evidence type="ECO:0000259" key="8">
    <source>
        <dbReference type="Pfam" id="PF07715"/>
    </source>
</evidence>
<dbReference type="Gene3D" id="2.170.130.10">
    <property type="entry name" value="TonB-dependent receptor, plug domain"/>
    <property type="match status" value="1"/>
</dbReference>
<dbReference type="InterPro" id="IPR023996">
    <property type="entry name" value="TonB-dep_OMP_SusC/RagA"/>
</dbReference>
<dbReference type="InterPro" id="IPR012910">
    <property type="entry name" value="Plug_dom"/>
</dbReference>
<reference evidence="9 10" key="1">
    <citation type="submission" date="2018-10" db="EMBL/GenBank/DDBJ databases">
        <title>Butyricimonas faecalis sp. nov., isolated from human faeces and emended description of the genus Butyricimonas.</title>
        <authorList>
            <person name="Le Roy T."/>
            <person name="Van der Smissen P."/>
            <person name="Paquot A."/>
            <person name="Delzenne N."/>
            <person name="Muccioli G."/>
            <person name="Collet J.-F."/>
            <person name="Cani P.D."/>
        </authorList>
    </citation>
    <scope>NUCLEOTIDE SEQUENCE [LARGE SCALE GENOMIC DNA]</scope>
    <source>
        <strain evidence="9 10">H184</strain>
    </source>
</reference>
<sequence length="976" mass="109672">MDTEGNPLPGVTILLKGTTTGTSTNANGEFRFPATKAGKSVLVFSFIGMKPVEKDVTPGKRVIIRMEDEVTGIEEVVITGIYSRDKNSYTGSATTYSAQELKMVGAQNVIQSLKTLDPAMMVVESKQWGSDPNRMPKIEIRGKTSVVGLQAEFENDPNQPLFILDGVETTLATIINLNIDRVASVTLLKDAASTAIYGSKAANGVIVVETKSPEAGQLRLSYNGNYGISFADLSDYNLMNASEKLEFELLAGRYSPLEGYDGFVDKLQKMSDYYTRLKGVLRGVDTYWLSEPLRTVFNHSHNVYIDGGDQAMRYGLGISYNNRDGVMKKSNRDGLGVNIDLIYRKKGLLFSNKASLDISNSEREPVAFSEFSRANPYYQKRLDNGTIPMYLERKTGIYGADMFNPLYVWNIENTNTSKELALRDNFTMEWTVFDALRTRARLGFSKSITKSEAFKSPNHVDFLETEKLKKGSFSSSQNESFSYNGDLNITFGKIFKNVHQVNFVGGWSFNESRTEAAGYNVVGFNDDFHKNPAYSTGFRENQKPTYSKNRRRSTSFFMNLNYAYNNRYLVDFNLRADGTSVFGSNKLFSKTWSVGLAWNVHNEEFVKKLGWVNNLKIRGSIGNPGNENFDAYISQKTYVYNVELQNMFGASALIEKYGNKDLEWQRTQDKNIGVDLSVLNNRIRFSFDYYFKDTDPLLVSISMPASAAATSLYTNLGRQISRGWTASLNYVFLRKQDVSCSINMNARANHSEFRDIGDKLNYMNRVGSSTVLNRYYEGGSPDDLWAVPSLGIDPATGREVFLKKDGTQTFVYSASDEVVVGSSVPDVEGIIGMSFYYKKFSASVNFRYRLGGETKASALHEKVENIDLNSIVKNQDKRALYDRWKKPGDKAKFKAVDDYSSTPLSSRFVVTENTFSGESISIGYELNASWLRGAGIEGMNVRFYMNDIFRISSFKEERGLDYPFARSLSFSLGVRF</sequence>
<keyword evidence="3 7" id="KW-1134">Transmembrane beta strand</keyword>
<dbReference type="SUPFAM" id="SSF56935">
    <property type="entry name" value="Porins"/>
    <property type="match status" value="1"/>
</dbReference>
<evidence type="ECO:0000256" key="7">
    <source>
        <dbReference type="PROSITE-ProRule" id="PRU01360"/>
    </source>
</evidence>
<dbReference type="InterPro" id="IPR008969">
    <property type="entry name" value="CarboxyPept-like_regulatory"/>
</dbReference>
<dbReference type="Pfam" id="PF13715">
    <property type="entry name" value="CarbopepD_reg_2"/>
    <property type="match status" value="1"/>
</dbReference>
<organism evidence="9 10">
    <name type="scientific">Butyricimonas faecalis</name>
    <dbReference type="NCBI Taxonomy" id="2093856"/>
    <lineage>
        <taxon>Bacteria</taxon>
        <taxon>Pseudomonadati</taxon>
        <taxon>Bacteroidota</taxon>
        <taxon>Bacteroidia</taxon>
        <taxon>Bacteroidales</taxon>
        <taxon>Odoribacteraceae</taxon>
        <taxon>Butyricimonas</taxon>
    </lineage>
</organism>
<dbReference type="InterPro" id="IPR037066">
    <property type="entry name" value="Plug_dom_sf"/>
</dbReference>
<dbReference type="InterPro" id="IPR023997">
    <property type="entry name" value="TonB-dep_OMP_SusC/RagA_CS"/>
</dbReference>
<dbReference type="EMBL" id="CP032819">
    <property type="protein sequence ID" value="AZS31991.1"/>
    <property type="molecule type" value="Genomic_DNA"/>
</dbReference>
<gene>
    <name evidence="9" type="ORF">D8S85_10785</name>
</gene>
<comment type="similarity">
    <text evidence="7">Belongs to the TonB-dependent receptor family.</text>
</comment>
<evidence type="ECO:0000256" key="5">
    <source>
        <dbReference type="ARBA" id="ARBA00023136"/>
    </source>
</evidence>
<dbReference type="GO" id="GO:0009279">
    <property type="term" value="C:cell outer membrane"/>
    <property type="evidence" value="ECO:0007669"/>
    <property type="project" value="UniProtKB-SubCell"/>
</dbReference>
<dbReference type="Proteomes" id="UP000270673">
    <property type="component" value="Chromosome"/>
</dbReference>
<dbReference type="InterPro" id="IPR039426">
    <property type="entry name" value="TonB-dep_rcpt-like"/>
</dbReference>